<dbReference type="Proteomes" id="UP000757103">
    <property type="component" value="Unassembled WGS sequence"/>
</dbReference>
<gene>
    <name evidence="2" type="ORF">K8U91_09260</name>
</gene>
<dbReference type="AlphaFoldDB" id="A0A921MSK3"/>
<dbReference type="PRINTS" id="PR00111">
    <property type="entry name" value="ABHYDROLASE"/>
</dbReference>
<protein>
    <submittedName>
        <fullName evidence="2">Alpha/beta hydrolase</fullName>
    </submittedName>
</protein>
<reference evidence="2" key="2">
    <citation type="submission" date="2021-09" db="EMBL/GenBank/DDBJ databases">
        <authorList>
            <person name="Gilroy R."/>
        </authorList>
    </citation>
    <scope>NUCLEOTIDE SEQUENCE</scope>
    <source>
        <strain evidence="2">CHK121-7720</strain>
    </source>
</reference>
<accession>A0A921MSK3</accession>
<dbReference type="EMBL" id="DYUD01000025">
    <property type="protein sequence ID" value="HJG89637.1"/>
    <property type="molecule type" value="Genomic_DNA"/>
</dbReference>
<dbReference type="InterPro" id="IPR000073">
    <property type="entry name" value="AB_hydrolase_1"/>
</dbReference>
<dbReference type="InterPro" id="IPR050228">
    <property type="entry name" value="Carboxylesterase_BioH"/>
</dbReference>
<name>A0A921MSK3_9BACT</name>
<evidence type="ECO:0000313" key="2">
    <source>
        <dbReference type="EMBL" id="HJG89637.1"/>
    </source>
</evidence>
<dbReference type="RefSeq" id="WP_025278181.1">
    <property type="nucleotide sequence ID" value="NZ_CALUJX010000003.1"/>
</dbReference>
<reference evidence="2" key="1">
    <citation type="journal article" date="2021" name="PeerJ">
        <title>Extensive microbial diversity within the chicken gut microbiome revealed by metagenomics and culture.</title>
        <authorList>
            <person name="Gilroy R."/>
            <person name="Ravi A."/>
            <person name="Getino M."/>
            <person name="Pursley I."/>
            <person name="Horton D.L."/>
            <person name="Alikhan N.F."/>
            <person name="Baker D."/>
            <person name="Gharbi K."/>
            <person name="Hall N."/>
            <person name="Watson M."/>
            <person name="Adriaenssens E.M."/>
            <person name="Foster-Nyarko E."/>
            <person name="Jarju S."/>
            <person name="Secka A."/>
            <person name="Antonio M."/>
            <person name="Oren A."/>
            <person name="Chaudhuri R.R."/>
            <person name="La Ragione R."/>
            <person name="Hildebrand F."/>
            <person name="Pallen M.J."/>
        </authorList>
    </citation>
    <scope>NUCLEOTIDE SEQUENCE</scope>
    <source>
        <strain evidence="2">CHK121-7720</strain>
    </source>
</reference>
<keyword evidence="2" id="KW-0378">Hydrolase</keyword>
<dbReference type="Gene3D" id="3.40.50.1820">
    <property type="entry name" value="alpha/beta hydrolase"/>
    <property type="match status" value="1"/>
</dbReference>
<proteinExistence type="predicted"/>
<dbReference type="SUPFAM" id="SSF53474">
    <property type="entry name" value="alpha/beta-Hydrolases"/>
    <property type="match status" value="1"/>
</dbReference>
<dbReference type="GO" id="GO:0016787">
    <property type="term" value="F:hydrolase activity"/>
    <property type="evidence" value="ECO:0007669"/>
    <property type="project" value="UniProtKB-KW"/>
</dbReference>
<dbReference type="GeneID" id="90528821"/>
<dbReference type="PANTHER" id="PTHR43194:SF2">
    <property type="entry name" value="PEROXISOMAL MEMBRANE PROTEIN LPX1"/>
    <property type="match status" value="1"/>
</dbReference>
<organism evidence="2 3">
    <name type="scientific">Barnesiella viscericola</name>
    <dbReference type="NCBI Taxonomy" id="397865"/>
    <lineage>
        <taxon>Bacteria</taxon>
        <taxon>Pseudomonadati</taxon>
        <taxon>Bacteroidota</taxon>
        <taxon>Bacteroidia</taxon>
        <taxon>Bacteroidales</taxon>
        <taxon>Barnesiellaceae</taxon>
        <taxon>Barnesiella</taxon>
    </lineage>
</organism>
<dbReference type="InterPro" id="IPR029058">
    <property type="entry name" value="AB_hydrolase_fold"/>
</dbReference>
<feature type="domain" description="AB hydrolase-1" evidence="1">
    <location>
        <begin position="23"/>
        <end position="245"/>
    </location>
</feature>
<dbReference type="Pfam" id="PF12697">
    <property type="entry name" value="Abhydrolase_6"/>
    <property type="match status" value="1"/>
</dbReference>
<evidence type="ECO:0000313" key="3">
    <source>
        <dbReference type="Proteomes" id="UP000757103"/>
    </source>
</evidence>
<sequence>MLQTKNLCGVTLQYNVEGEGYPVILMHGWGCNHTTVASIERLLAPHFKVYNLDFPGFGGSSTPPAVWGVEEYTRLLEAFVKAESIERPILIGHSFGGRVSILYASRNATHKVILVDAAGVKPRRPLKYYVKVYSFKLWKRLLPLVVGRKRADETIEAYRRKSGSADYNALTGMMRNILVKVVNEDLKAVMPRIACPVLLIWGKNDTATPLRDARTMERLIPDAGLVAFDDAGHYSFLDKPYEFNAVVQNFLQPDIKQKS</sequence>
<comment type="caution">
    <text evidence="2">The sequence shown here is derived from an EMBL/GenBank/DDBJ whole genome shotgun (WGS) entry which is preliminary data.</text>
</comment>
<dbReference type="PANTHER" id="PTHR43194">
    <property type="entry name" value="HYDROLASE ALPHA/BETA FOLD FAMILY"/>
    <property type="match status" value="1"/>
</dbReference>
<evidence type="ECO:0000259" key="1">
    <source>
        <dbReference type="Pfam" id="PF12697"/>
    </source>
</evidence>